<keyword evidence="1" id="KW-0805">Transcription regulation</keyword>
<accession>A0A8J7PC26</accession>
<keyword evidence="4" id="KW-0804">Transcription</keyword>
<dbReference type="InterPro" id="IPR009042">
    <property type="entry name" value="RNA_pol_sigma70_r1_2"/>
</dbReference>
<reference evidence="7" key="1">
    <citation type="submission" date="2021-02" db="EMBL/GenBank/DDBJ databases">
        <title>Genome-Resolved Metagenomics of a Microbial Community Performing Photosynthetic Biological Nutrient Removal.</title>
        <authorList>
            <person name="Mcdaniel E.A."/>
        </authorList>
    </citation>
    <scope>NUCLEOTIDE SEQUENCE</scope>
    <source>
        <strain evidence="7">UWPOB_OBS1</strain>
    </source>
</reference>
<evidence type="ECO:0000313" key="7">
    <source>
        <dbReference type="EMBL" id="MBN8661927.1"/>
    </source>
</evidence>
<comment type="caution">
    <text evidence="7">The sequence shown here is derived from an EMBL/GenBank/DDBJ whole genome shotgun (WGS) entry which is preliminary data.</text>
</comment>
<dbReference type="InterPro" id="IPR014284">
    <property type="entry name" value="RNA_pol_sigma-70_dom"/>
</dbReference>
<sequence length="330" mass="37713">MTFDTHMVQGLLIEDFDFYREYPEAEEEEPQTLTRVGRPKKSTKDQDRISMELESNASEPAFFSYLQNISKNSLLRADEEIELGRRIATGDKDALSKLVIGNLRLVVSIAKRFRNQGLDMEDLVQEGNIGLIHAARKFDPSMGNRFSTYATWWIRQAIMRAIANKGRTIRIPVHVRGQVLKLRNCAREYHQKLGRFPTTSEMSAETGLSKEEVGRLLSGVSGILSLDESLPGEDRENLGSVIEDDLTPKPESQAEAVILRRAIDKLTKHLTPLENKTVRYLYGLEDGVPCDTREVAAILKLDVQEVRRIQKRSLKRLKRHLYNRTIDDYV</sequence>
<feature type="domain" description="RNA polymerase sigma-70" evidence="6">
    <location>
        <begin position="122"/>
        <end position="135"/>
    </location>
</feature>
<feature type="region of interest" description="Disordered" evidence="5">
    <location>
        <begin position="24"/>
        <end position="48"/>
    </location>
</feature>
<organism evidence="7 8">
    <name type="scientific">Candidatus Obscuribacter phosphatis</name>
    <dbReference type="NCBI Taxonomy" id="1906157"/>
    <lineage>
        <taxon>Bacteria</taxon>
        <taxon>Bacillati</taxon>
        <taxon>Candidatus Melainabacteria</taxon>
        <taxon>Candidatus Obscuribacterales</taxon>
        <taxon>Candidatus Obscuribacteraceae</taxon>
        <taxon>Candidatus Obscuribacter</taxon>
    </lineage>
</organism>
<dbReference type="PANTHER" id="PTHR30603:SF47">
    <property type="entry name" value="RNA POLYMERASE SIGMA FACTOR SIGD, CHLOROPLASTIC"/>
    <property type="match status" value="1"/>
</dbReference>
<dbReference type="SUPFAM" id="SSF88659">
    <property type="entry name" value="Sigma3 and sigma4 domains of RNA polymerase sigma factors"/>
    <property type="match status" value="2"/>
</dbReference>
<dbReference type="Pfam" id="PF04539">
    <property type="entry name" value="Sigma70_r3"/>
    <property type="match status" value="1"/>
</dbReference>
<dbReference type="InterPro" id="IPR007627">
    <property type="entry name" value="RNA_pol_sigma70_r2"/>
</dbReference>
<protein>
    <submittedName>
        <fullName evidence="7">RNA polymerase sigma factor RpoD/SigA</fullName>
    </submittedName>
</protein>
<evidence type="ECO:0000313" key="8">
    <source>
        <dbReference type="Proteomes" id="UP000664277"/>
    </source>
</evidence>
<dbReference type="AlphaFoldDB" id="A0A8J7PC26"/>
<dbReference type="GO" id="GO:0016987">
    <property type="term" value="F:sigma factor activity"/>
    <property type="evidence" value="ECO:0007669"/>
    <property type="project" value="UniProtKB-KW"/>
</dbReference>
<dbReference type="SUPFAM" id="SSF88946">
    <property type="entry name" value="Sigma2 domain of RNA polymerase sigma factors"/>
    <property type="match status" value="1"/>
</dbReference>
<dbReference type="InterPro" id="IPR013325">
    <property type="entry name" value="RNA_pol_sigma_r2"/>
</dbReference>
<dbReference type="GO" id="GO:0006352">
    <property type="term" value="P:DNA-templated transcription initiation"/>
    <property type="evidence" value="ECO:0007669"/>
    <property type="project" value="InterPro"/>
</dbReference>
<dbReference type="Gene3D" id="1.10.601.10">
    <property type="entry name" value="RNA Polymerase Primary Sigma Factor"/>
    <property type="match status" value="1"/>
</dbReference>
<dbReference type="PROSITE" id="PS00715">
    <property type="entry name" value="SIGMA70_1"/>
    <property type="match status" value="1"/>
</dbReference>
<dbReference type="Gene3D" id="1.10.10.10">
    <property type="entry name" value="Winged helix-like DNA-binding domain superfamily/Winged helix DNA-binding domain"/>
    <property type="match status" value="2"/>
</dbReference>
<dbReference type="NCBIfam" id="TIGR02937">
    <property type="entry name" value="sigma70-ECF"/>
    <property type="match status" value="1"/>
</dbReference>
<dbReference type="InterPro" id="IPR036388">
    <property type="entry name" value="WH-like_DNA-bd_sf"/>
</dbReference>
<dbReference type="InterPro" id="IPR007624">
    <property type="entry name" value="RNA_pol_sigma70_r3"/>
</dbReference>
<keyword evidence="3" id="KW-0238">DNA-binding</keyword>
<proteinExistence type="predicted"/>
<dbReference type="InterPro" id="IPR013324">
    <property type="entry name" value="RNA_pol_sigma_r3/r4-like"/>
</dbReference>
<dbReference type="Proteomes" id="UP000664277">
    <property type="component" value="Unassembled WGS sequence"/>
</dbReference>
<dbReference type="InterPro" id="IPR050239">
    <property type="entry name" value="Sigma-70_RNA_pol_init_factors"/>
</dbReference>
<name>A0A8J7PC26_9BACT</name>
<dbReference type="Pfam" id="PF00140">
    <property type="entry name" value="Sigma70_r1_2"/>
    <property type="match status" value="1"/>
</dbReference>
<evidence type="ECO:0000256" key="5">
    <source>
        <dbReference type="SAM" id="MobiDB-lite"/>
    </source>
</evidence>
<evidence type="ECO:0000256" key="1">
    <source>
        <dbReference type="ARBA" id="ARBA00023015"/>
    </source>
</evidence>
<dbReference type="Pfam" id="PF04542">
    <property type="entry name" value="Sigma70_r2"/>
    <property type="match status" value="1"/>
</dbReference>
<evidence type="ECO:0000256" key="3">
    <source>
        <dbReference type="ARBA" id="ARBA00023125"/>
    </source>
</evidence>
<evidence type="ECO:0000256" key="4">
    <source>
        <dbReference type="ARBA" id="ARBA00023163"/>
    </source>
</evidence>
<dbReference type="PRINTS" id="PR00046">
    <property type="entry name" value="SIGMA70FCT"/>
</dbReference>
<dbReference type="InterPro" id="IPR000943">
    <property type="entry name" value="RNA_pol_sigma70"/>
</dbReference>
<evidence type="ECO:0000256" key="2">
    <source>
        <dbReference type="ARBA" id="ARBA00023082"/>
    </source>
</evidence>
<gene>
    <name evidence="7" type="ORF">J0M35_16285</name>
</gene>
<dbReference type="GO" id="GO:0003677">
    <property type="term" value="F:DNA binding"/>
    <property type="evidence" value="ECO:0007669"/>
    <property type="project" value="UniProtKB-KW"/>
</dbReference>
<dbReference type="EMBL" id="JAFLCK010000027">
    <property type="protein sequence ID" value="MBN8661927.1"/>
    <property type="molecule type" value="Genomic_DNA"/>
</dbReference>
<evidence type="ECO:0000259" key="6">
    <source>
        <dbReference type="PROSITE" id="PS00715"/>
    </source>
</evidence>
<keyword evidence="2" id="KW-0731">Sigma factor</keyword>
<dbReference type="PANTHER" id="PTHR30603">
    <property type="entry name" value="RNA POLYMERASE SIGMA FACTOR RPO"/>
    <property type="match status" value="1"/>
</dbReference>